<keyword evidence="1" id="KW-0732">Signal</keyword>
<evidence type="ECO:0000313" key="2">
    <source>
        <dbReference type="EMBL" id="RCS57516.1"/>
    </source>
</evidence>
<sequence length="137" mass="14792">MKSMPLLFALFIPLFAGANELTLQINLPSNQAAPTQTVYIAVFDQAGYLRKPLQSHRLAPDALAQRTLVLTDLPGEAVAISAFLDSNGNQVLDKNLLARPIEPVGFSNQASMAFGPPTWAAVKVLPQGQRIEITLQP</sequence>
<reference evidence="2 3" key="1">
    <citation type="journal article" date="2018" name="Int. J. Syst. Evol. Microbiol.">
        <title>Parvibium lacunae gen. nov., sp. nov., a new member of the family Alcaligenaceae isolated from a freshwater pond.</title>
        <authorList>
            <person name="Chen W.M."/>
            <person name="Xie P.B."/>
            <person name="Hsu M.Y."/>
            <person name="Sheu S.Y."/>
        </authorList>
    </citation>
    <scope>NUCLEOTIDE SEQUENCE [LARGE SCALE GENOMIC DNA]</scope>
    <source>
        <strain evidence="2 3">KMB9</strain>
    </source>
</reference>
<dbReference type="Proteomes" id="UP000252357">
    <property type="component" value="Unassembled WGS sequence"/>
</dbReference>
<keyword evidence="3" id="KW-1185">Reference proteome</keyword>
<dbReference type="Pfam" id="PF09912">
    <property type="entry name" value="DUF2141"/>
    <property type="match status" value="1"/>
</dbReference>
<name>A0A368L1S8_9BURK</name>
<proteinExistence type="predicted"/>
<evidence type="ECO:0000256" key="1">
    <source>
        <dbReference type="SAM" id="SignalP"/>
    </source>
</evidence>
<organism evidence="2 3">
    <name type="scientific">Parvibium lacunae</name>
    <dbReference type="NCBI Taxonomy" id="1888893"/>
    <lineage>
        <taxon>Bacteria</taxon>
        <taxon>Pseudomonadati</taxon>
        <taxon>Pseudomonadota</taxon>
        <taxon>Betaproteobacteria</taxon>
        <taxon>Burkholderiales</taxon>
        <taxon>Alcaligenaceae</taxon>
        <taxon>Parvibium</taxon>
    </lineage>
</organism>
<accession>A0A368L1S8</accession>
<dbReference type="EMBL" id="QPGB01000003">
    <property type="protein sequence ID" value="RCS57516.1"/>
    <property type="molecule type" value="Genomic_DNA"/>
</dbReference>
<feature type="chain" id="PRO_5017049916" evidence="1">
    <location>
        <begin position="19"/>
        <end position="137"/>
    </location>
</feature>
<dbReference type="AlphaFoldDB" id="A0A368L1S8"/>
<dbReference type="InterPro" id="IPR018673">
    <property type="entry name" value="DUF2141"/>
</dbReference>
<feature type="signal peptide" evidence="1">
    <location>
        <begin position="1"/>
        <end position="18"/>
    </location>
</feature>
<evidence type="ECO:0000313" key="3">
    <source>
        <dbReference type="Proteomes" id="UP000252357"/>
    </source>
</evidence>
<gene>
    <name evidence="2" type="ORF">DU000_08705</name>
</gene>
<comment type="caution">
    <text evidence="2">The sequence shown here is derived from an EMBL/GenBank/DDBJ whole genome shotgun (WGS) entry which is preliminary data.</text>
</comment>
<dbReference type="OrthoDB" id="9788332at2"/>
<protein>
    <submittedName>
        <fullName evidence="2">DUF2141 domain-containing protein</fullName>
    </submittedName>
</protein>
<dbReference type="RefSeq" id="WP_114402998.1">
    <property type="nucleotide sequence ID" value="NZ_QPGB01000003.1"/>
</dbReference>